<evidence type="ECO:0000313" key="3">
    <source>
        <dbReference type="Proteomes" id="UP000554286"/>
    </source>
</evidence>
<dbReference type="AlphaFoldDB" id="A0A7W6WB83"/>
<protein>
    <recommendedName>
        <fullName evidence="4">ACT domain-containing protein</fullName>
    </recommendedName>
</protein>
<dbReference type="RefSeq" id="WP_184047134.1">
    <property type="nucleotide sequence ID" value="NZ_JACIGK010000029.1"/>
</dbReference>
<gene>
    <name evidence="2" type="ORF">GGD89_003204</name>
</gene>
<dbReference type="EMBL" id="JACIGK010000029">
    <property type="protein sequence ID" value="MBB4267558.1"/>
    <property type="molecule type" value="Genomic_DNA"/>
</dbReference>
<organism evidence="2 3">
    <name type="scientific">Roseospira visakhapatnamensis</name>
    <dbReference type="NCBI Taxonomy" id="390880"/>
    <lineage>
        <taxon>Bacteria</taxon>
        <taxon>Pseudomonadati</taxon>
        <taxon>Pseudomonadota</taxon>
        <taxon>Alphaproteobacteria</taxon>
        <taxon>Rhodospirillales</taxon>
        <taxon>Rhodospirillaceae</taxon>
        <taxon>Roseospira</taxon>
    </lineage>
</organism>
<comment type="caution">
    <text evidence="2">The sequence shown here is derived from an EMBL/GenBank/DDBJ whole genome shotgun (WGS) entry which is preliminary data.</text>
</comment>
<evidence type="ECO:0008006" key="4">
    <source>
        <dbReference type="Google" id="ProtNLM"/>
    </source>
</evidence>
<evidence type="ECO:0000313" key="2">
    <source>
        <dbReference type="EMBL" id="MBB4267558.1"/>
    </source>
</evidence>
<feature type="compositionally biased region" description="Low complexity" evidence="1">
    <location>
        <begin position="7"/>
        <end position="34"/>
    </location>
</feature>
<keyword evidence="3" id="KW-1185">Reference proteome</keyword>
<dbReference type="Proteomes" id="UP000554286">
    <property type="component" value="Unassembled WGS sequence"/>
</dbReference>
<proteinExistence type="predicted"/>
<evidence type="ECO:0000256" key="1">
    <source>
        <dbReference type="SAM" id="MobiDB-lite"/>
    </source>
</evidence>
<accession>A0A7W6WB83</accession>
<reference evidence="2 3" key="1">
    <citation type="submission" date="2020-08" db="EMBL/GenBank/DDBJ databases">
        <title>Genome sequencing of Purple Non-Sulfur Bacteria from various extreme environments.</title>
        <authorList>
            <person name="Mayer M."/>
        </authorList>
    </citation>
    <scope>NUCLEOTIDE SEQUENCE [LARGE SCALE GENOMIC DNA]</scope>
    <source>
        <strain evidence="2 3">JA131</strain>
    </source>
</reference>
<name>A0A7W6WB83_9PROT</name>
<sequence length="138" mass="14235">MRDAPCLPDVPVHAPLAPAAPSPGANPTANPTADSGAPLRPAQNDAMAGDAPGPDTGARLVCVIEGARDPNLLVRLVAELARRSRVPETLTCGPLPGRPDSQSVALEVALSGTREAAHLARRFASWPCVTRVRTLAPT</sequence>
<feature type="region of interest" description="Disordered" evidence="1">
    <location>
        <begin position="1"/>
        <end position="57"/>
    </location>
</feature>